<dbReference type="EMBL" id="CP144698">
    <property type="protein sequence ID" value="WVZ16123.1"/>
    <property type="molecule type" value="Genomic_DNA"/>
</dbReference>
<keyword evidence="2" id="KW-1185">Reference proteome</keyword>
<name>A0AAQ3NV57_VIGMU</name>
<sequence>MWKVGPLSTLHLLRALRNHLIQHPKCFGIQLQSRDILFAKLVEGPTFWPIKILERRQIQQGEEEVQQILVEWQERGRDGATWEDVLTIKDQYLDFNLEDKVDDQATGNFREVNLLTVLAVRSGKKLGIGLLDVSCIDRNFVLWRGIRLPYILSGLGFISRNRTTPLLVFVFQVSSFYHRMGDVCKKFSDAQPAFGDVHWWYPVSHLMVLEVCEDRRVSRRLFNTSYPVTDTMHI</sequence>
<organism evidence="1 2">
    <name type="scientific">Vigna mungo</name>
    <name type="common">Black gram</name>
    <name type="synonym">Phaseolus mungo</name>
    <dbReference type="NCBI Taxonomy" id="3915"/>
    <lineage>
        <taxon>Eukaryota</taxon>
        <taxon>Viridiplantae</taxon>
        <taxon>Streptophyta</taxon>
        <taxon>Embryophyta</taxon>
        <taxon>Tracheophyta</taxon>
        <taxon>Spermatophyta</taxon>
        <taxon>Magnoliopsida</taxon>
        <taxon>eudicotyledons</taxon>
        <taxon>Gunneridae</taxon>
        <taxon>Pentapetalae</taxon>
        <taxon>rosids</taxon>
        <taxon>fabids</taxon>
        <taxon>Fabales</taxon>
        <taxon>Fabaceae</taxon>
        <taxon>Papilionoideae</taxon>
        <taxon>50 kb inversion clade</taxon>
        <taxon>NPAAA clade</taxon>
        <taxon>indigoferoid/millettioid clade</taxon>
        <taxon>Phaseoleae</taxon>
        <taxon>Vigna</taxon>
    </lineage>
</organism>
<gene>
    <name evidence="1" type="ORF">V8G54_009105</name>
</gene>
<reference evidence="1 2" key="1">
    <citation type="journal article" date="2023" name="Life. Sci Alliance">
        <title>Evolutionary insights into 3D genome organization and epigenetic landscape of Vigna mungo.</title>
        <authorList>
            <person name="Junaid A."/>
            <person name="Singh B."/>
            <person name="Bhatia S."/>
        </authorList>
    </citation>
    <scope>NUCLEOTIDE SEQUENCE [LARGE SCALE GENOMIC DNA]</scope>
    <source>
        <strain evidence="1">Urdbean</strain>
    </source>
</reference>
<dbReference type="AlphaFoldDB" id="A0AAQ3NV57"/>
<accession>A0AAQ3NV57</accession>
<evidence type="ECO:0000313" key="1">
    <source>
        <dbReference type="EMBL" id="WVZ16123.1"/>
    </source>
</evidence>
<proteinExistence type="predicted"/>
<dbReference type="Proteomes" id="UP001374535">
    <property type="component" value="Chromosome 3"/>
</dbReference>
<protein>
    <submittedName>
        <fullName evidence="1">Uncharacterized protein</fullName>
    </submittedName>
</protein>
<evidence type="ECO:0000313" key="2">
    <source>
        <dbReference type="Proteomes" id="UP001374535"/>
    </source>
</evidence>